<dbReference type="RefSeq" id="WP_182513652.1">
    <property type="nucleotide sequence ID" value="NZ_JACJIQ010000013.1"/>
</dbReference>
<feature type="signal peptide" evidence="1">
    <location>
        <begin position="1"/>
        <end position="21"/>
    </location>
</feature>
<name>A0A839GU68_9BACT</name>
<evidence type="ECO:0000313" key="2">
    <source>
        <dbReference type="EMBL" id="MBA9078417.1"/>
    </source>
</evidence>
<dbReference type="EMBL" id="JACJIQ010000013">
    <property type="protein sequence ID" value="MBA9078417.1"/>
    <property type="molecule type" value="Genomic_DNA"/>
</dbReference>
<evidence type="ECO:0000313" key="3">
    <source>
        <dbReference type="Proteomes" id="UP000563094"/>
    </source>
</evidence>
<protein>
    <submittedName>
        <fullName evidence="2">Uncharacterized protein</fullName>
    </submittedName>
</protein>
<accession>A0A839GU68</accession>
<keyword evidence="1" id="KW-0732">Signal</keyword>
<gene>
    <name evidence="2" type="ORF">FHS90_003145</name>
</gene>
<proteinExistence type="predicted"/>
<sequence length="247" mass="27968">MIKKLYFLFFFCWAVAEGAAAQQTSSGQPYFIELHTGERVYARRLQYKSPVFKQNYFLLDDSLRYAPETVKYFQSPDGFFARLNAGRRYSDFAQREQPGRVSTYFVYRTDYSSYSPGIGVGMGGMGMGGYGYGYPTQRRVYYFSKDNGPLEPLTYKNLRVALSDNPGSIETLQQYKRGQNIRTGMYVVGAGLIIAGLQQQFNSGRNSGYSPLLFVGLGVSLLPQIIKLVKKDQLAQAIELYNYTPVE</sequence>
<feature type="chain" id="PRO_5032897426" evidence="1">
    <location>
        <begin position="22"/>
        <end position="247"/>
    </location>
</feature>
<dbReference type="AlphaFoldDB" id="A0A839GU68"/>
<reference evidence="2 3" key="1">
    <citation type="submission" date="2020-08" db="EMBL/GenBank/DDBJ databases">
        <title>Genomic Encyclopedia of Type Strains, Phase IV (KMG-IV): sequencing the most valuable type-strain genomes for metagenomic binning, comparative biology and taxonomic classification.</title>
        <authorList>
            <person name="Goeker M."/>
        </authorList>
    </citation>
    <scope>NUCLEOTIDE SEQUENCE [LARGE SCALE GENOMIC DNA]</scope>
    <source>
        <strain evidence="2 3">DSM 29854</strain>
    </source>
</reference>
<comment type="caution">
    <text evidence="2">The sequence shown here is derived from an EMBL/GenBank/DDBJ whole genome shotgun (WGS) entry which is preliminary data.</text>
</comment>
<organism evidence="2 3">
    <name type="scientific">Rufibacter quisquiliarum</name>
    <dbReference type="NCBI Taxonomy" id="1549639"/>
    <lineage>
        <taxon>Bacteria</taxon>
        <taxon>Pseudomonadati</taxon>
        <taxon>Bacteroidota</taxon>
        <taxon>Cytophagia</taxon>
        <taxon>Cytophagales</taxon>
        <taxon>Hymenobacteraceae</taxon>
        <taxon>Rufibacter</taxon>
    </lineage>
</organism>
<evidence type="ECO:0000256" key="1">
    <source>
        <dbReference type="SAM" id="SignalP"/>
    </source>
</evidence>
<keyword evidence="3" id="KW-1185">Reference proteome</keyword>
<dbReference type="Proteomes" id="UP000563094">
    <property type="component" value="Unassembled WGS sequence"/>
</dbReference>